<evidence type="ECO:0000256" key="4">
    <source>
        <dbReference type="ARBA" id="ARBA00023315"/>
    </source>
</evidence>
<evidence type="ECO:0000256" key="2">
    <source>
        <dbReference type="ARBA" id="ARBA00023209"/>
    </source>
</evidence>
<keyword evidence="4 6" id="KW-0012">Acyltransferase</keyword>
<keyword evidence="2" id="KW-0594">Phospholipid biosynthesis</keyword>
<evidence type="ECO:0000259" key="5">
    <source>
        <dbReference type="SMART" id="SM00563"/>
    </source>
</evidence>
<evidence type="ECO:0000256" key="1">
    <source>
        <dbReference type="ARBA" id="ARBA00022679"/>
    </source>
</evidence>
<feature type="domain" description="Phospholipid/glycerol acyltransferase" evidence="5">
    <location>
        <begin position="40"/>
        <end position="157"/>
    </location>
</feature>
<name>A0A6M0S8X7_9CYAN</name>
<protein>
    <submittedName>
        <fullName evidence="6">1-acyl-sn-glycerol-3-phosphate acyltransferase</fullName>
    </submittedName>
</protein>
<organism evidence="6 7">
    <name type="scientific">Adonisia turfae CCMR0082</name>
    <dbReference type="NCBI Taxonomy" id="2304604"/>
    <lineage>
        <taxon>Bacteria</taxon>
        <taxon>Bacillati</taxon>
        <taxon>Cyanobacteriota</taxon>
        <taxon>Adonisia</taxon>
        <taxon>Adonisia turfae</taxon>
    </lineage>
</organism>
<evidence type="ECO:0000256" key="3">
    <source>
        <dbReference type="ARBA" id="ARBA00023264"/>
    </source>
</evidence>
<dbReference type="PANTHER" id="PTHR10434">
    <property type="entry name" value="1-ACYL-SN-GLYCEROL-3-PHOSPHATE ACYLTRANSFERASE"/>
    <property type="match status" value="1"/>
</dbReference>
<evidence type="ECO:0000313" key="6">
    <source>
        <dbReference type="EMBL" id="NEZ64927.1"/>
    </source>
</evidence>
<dbReference type="SMART" id="SM00563">
    <property type="entry name" value="PlsC"/>
    <property type="match status" value="1"/>
</dbReference>
<reference evidence="6 7" key="1">
    <citation type="journal article" date="2020" name="Microb. Ecol.">
        <title>Ecogenomics of the Marine Benthic Filamentous Cyanobacterium Adonisia.</title>
        <authorList>
            <person name="Walter J.M."/>
            <person name="Coutinho F.H."/>
            <person name="Leomil L."/>
            <person name="Hargreaves P.I."/>
            <person name="Campeao M.E."/>
            <person name="Vieira V.V."/>
            <person name="Silva B.S."/>
            <person name="Fistarol G.O."/>
            <person name="Salomon P.S."/>
            <person name="Sawabe T."/>
            <person name="Mino S."/>
            <person name="Hosokawa M."/>
            <person name="Miyashita H."/>
            <person name="Maruyama F."/>
            <person name="van Verk M.C."/>
            <person name="Dutilh B.E."/>
            <person name="Thompson C.C."/>
            <person name="Thompson F.L."/>
        </authorList>
    </citation>
    <scope>NUCLEOTIDE SEQUENCE [LARGE SCALE GENOMIC DNA]</scope>
    <source>
        <strain evidence="6 7">CCMR0082</strain>
    </source>
</reference>
<dbReference type="AlphaFoldDB" id="A0A6M0S8X7"/>
<dbReference type="Pfam" id="PF01553">
    <property type="entry name" value="Acyltransferase"/>
    <property type="match status" value="1"/>
</dbReference>
<dbReference type="GO" id="GO:0006654">
    <property type="term" value="P:phosphatidic acid biosynthetic process"/>
    <property type="evidence" value="ECO:0007669"/>
    <property type="project" value="TreeGrafter"/>
</dbReference>
<dbReference type="CDD" id="cd07989">
    <property type="entry name" value="LPLAT_AGPAT-like"/>
    <property type="match status" value="1"/>
</dbReference>
<keyword evidence="2" id="KW-0444">Lipid biosynthesis</keyword>
<keyword evidence="3" id="KW-1208">Phospholipid metabolism</keyword>
<evidence type="ECO:0000313" key="7">
    <source>
        <dbReference type="Proteomes" id="UP000473574"/>
    </source>
</evidence>
<sequence length="219" mass="25030">MHILKRMLQDQIWIWGCLIYFNYFKLTCEGAEHLPKDSPYLLVANHASHLDGPAIIAAHGCHMYKVHSLAAKDYFFDHPLKDWFCRHVLNMIPVDRCSGSLQSFRECEQAIYHGKILLIFPEGGRSLTGQLQDLKLGFGMMALKLGVPIVPVYIQGSYKALPKGQLFPQQYPIQVCFGPPIDLISYRDKVGTLTKRQLYQAIVNQVKKSIEDLEHQMTL</sequence>
<dbReference type="InterPro" id="IPR002123">
    <property type="entry name" value="Plipid/glycerol_acylTrfase"/>
</dbReference>
<accession>A0A6M0S8X7</accession>
<keyword evidence="2" id="KW-0443">Lipid metabolism</keyword>
<gene>
    <name evidence="6" type="ORF">D0962_19405</name>
</gene>
<comment type="caution">
    <text evidence="6">The sequence shown here is derived from an EMBL/GenBank/DDBJ whole genome shotgun (WGS) entry which is preliminary data.</text>
</comment>
<dbReference type="PANTHER" id="PTHR10434:SF59">
    <property type="entry name" value="1-ACYL-SN-GLYCEROL-3-PHOSPHATE ACYLTRANSFERASE"/>
    <property type="match status" value="1"/>
</dbReference>
<dbReference type="RefSeq" id="WP_163665581.1">
    <property type="nucleotide sequence ID" value="NZ_QZCE01000002.1"/>
</dbReference>
<keyword evidence="1 6" id="KW-0808">Transferase</keyword>
<dbReference type="SUPFAM" id="SSF69593">
    <property type="entry name" value="Glycerol-3-phosphate (1)-acyltransferase"/>
    <property type="match status" value="1"/>
</dbReference>
<proteinExistence type="predicted"/>
<dbReference type="GO" id="GO:0003841">
    <property type="term" value="F:1-acylglycerol-3-phosphate O-acyltransferase activity"/>
    <property type="evidence" value="ECO:0007669"/>
    <property type="project" value="TreeGrafter"/>
</dbReference>
<dbReference type="EMBL" id="QZCE01000002">
    <property type="protein sequence ID" value="NEZ64927.1"/>
    <property type="molecule type" value="Genomic_DNA"/>
</dbReference>
<dbReference type="Proteomes" id="UP000473574">
    <property type="component" value="Unassembled WGS sequence"/>
</dbReference>